<proteinExistence type="predicted"/>
<evidence type="ECO:0000259" key="1">
    <source>
        <dbReference type="Pfam" id="PF00149"/>
    </source>
</evidence>
<protein>
    <submittedName>
        <fullName evidence="2">Metallophosphoesterase</fullName>
    </submittedName>
</protein>
<dbReference type="EMBL" id="JAMSKV010000006">
    <property type="protein sequence ID" value="MCQ8278483.1"/>
    <property type="molecule type" value="Genomic_DNA"/>
</dbReference>
<evidence type="ECO:0000313" key="3">
    <source>
        <dbReference type="Proteomes" id="UP001524587"/>
    </source>
</evidence>
<sequence>MSTDLGRRALLGGGIASLSLIGATARAEKAPAHESFSFLFVTDTHLQPELNATAGCAEAFRRARAVGGDFVLQGGDHVFDALGVARGRADMLADLYERTEQDLALPVRNMIGNHDCFGVYTKSGALPTDPLYGKKYFTDHWGALHYGFRHRGVQFFVLDSIGLTDDRDYEGRIDSAQIAWLASELDRLPPGQPIIVASHIPLVTAYERYLPPAPAGARHKTSVINAAEVLALLYGRNVLGVLQGHTHVNETVLWRGIPFITGGAVSGNWWHGTHLGTPEGFTVVEVANNRLTTRYETYGFKSVDPRTD</sequence>
<dbReference type="Proteomes" id="UP001524587">
    <property type="component" value="Unassembled WGS sequence"/>
</dbReference>
<dbReference type="PANTHER" id="PTHR43143:SF1">
    <property type="entry name" value="SERINE_THREONINE-PROTEIN PHOSPHATASE CPPED1"/>
    <property type="match status" value="1"/>
</dbReference>
<feature type="domain" description="Calcineurin-like phosphoesterase" evidence="1">
    <location>
        <begin position="37"/>
        <end position="248"/>
    </location>
</feature>
<dbReference type="SUPFAM" id="SSF56300">
    <property type="entry name" value="Metallo-dependent phosphatases"/>
    <property type="match status" value="1"/>
</dbReference>
<dbReference type="Gene3D" id="3.60.21.10">
    <property type="match status" value="1"/>
</dbReference>
<name>A0ABT1W6X0_9PROT</name>
<gene>
    <name evidence="2" type="ORF">NFI95_08455</name>
</gene>
<reference evidence="2 3" key="1">
    <citation type="submission" date="2022-06" db="EMBL/GenBank/DDBJ databases">
        <title>Endosaccharibacter gen. nov., sp. nov., endophytic bacteria isolated from sugarcane.</title>
        <authorList>
            <person name="Pitiwittayakul N."/>
            <person name="Yukphan P."/>
            <person name="Charoenyingcharoen P."/>
            <person name="Tanasupawat S."/>
        </authorList>
    </citation>
    <scope>NUCLEOTIDE SEQUENCE [LARGE SCALE GENOMIC DNA]</scope>
    <source>
        <strain evidence="2 3">KSS8</strain>
    </source>
</reference>
<comment type="caution">
    <text evidence="2">The sequence shown here is derived from an EMBL/GenBank/DDBJ whole genome shotgun (WGS) entry which is preliminary data.</text>
</comment>
<dbReference type="InterPro" id="IPR029052">
    <property type="entry name" value="Metallo-depent_PP-like"/>
</dbReference>
<dbReference type="Pfam" id="PF00149">
    <property type="entry name" value="Metallophos"/>
    <property type="match status" value="1"/>
</dbReference>
<dbReference type="PANTHER" id="PTHR43143">
    <property type="entry name" value="METALLOPHOSPHOESTERASE, CALCINEURIN SUPERFAMILY"/>
    <property type="match status" value="1"/>
</dbReference>
<accession>A0ABT1W6X0</accession>
<evidence type="ECO:0000313" key="2">
    <source>
        <dbReference type="EMBL" id="MCQ8278483.1"/>
    </source>
</evidence>
<dbReference type="InterPro" id="IPR051918">
    <property type="entry name" value="STPP_CPPED1"/>
</dbReference>
<dbReference type="RefSeq" id="WP_422863963.1">
    <property type="nucleotide sequence ID" value="NZ_JAMSKV010000006.1"/>
</dbReference>
<keyword evidence="3" id="KW-1185">Reference proteome</keyword>
<organism evidence="2 3">
    <name type="scientific">Endosaccharibacter trunci</name>
    <dbReference type="NCBI Taxonomy" id="2812733"/>
    <lineage>
        <taxon>Bacteria</taxon>
        <taxon>Pseudomonadati</taxon>
        <taxon>Pseudomonadota</taxon>
        <taxon>Alphaproteobacteria</taxon>
        <taxon>Acetobacterales</taxon>
        <taxon>Acetobacteraceae</taxon>
        <taxon>Endosaccharibacter</taxon>
    </lineage>
</organism>
<dbReference type="InterPro" id="IPR004843">
    <property type="entry name" value="Calcineurin-like_PHP"/>
</dbReference>